<evidence type="ECO:0000313" key="5">
    <source>
        <dbReference type="Proteomes" id="UP000321393"/>
    </source>
</evidence>
<dbReference type="InterPro" id="IPR046796">
    <property type="entry name" value="Transposase_32_dom"/>
</dbReference>
<dbReference type="PANTHER" id="PTHR11439">
    <property type="entry name" value="GAG-POL-RELATED RETROTRANSPOSON"/>
    <property type="match status" value="1"/>
</dbReference>
<proteinExistence type="predicted"/>
<feature type="domain" description="Putative plant transposon protein" evidence="3">
    <location>
        <begin position="642"/>
        <end position="762"/>
    </location>
</feature>
<evidence type="ECO:0000256" key="1">
    <source>
        <dbReference type="SAM" id="MobiDB-lite"/>
    </source>
</evidence>
<name>A0A5A7VKR7_CUCMM</name>
<dbReference type="CDD" id="cd09272">
    <property type="entry name" value="RNase_HI_RT_Ty1"/>
    <property type="match status" value="1"/>
</dbReference>
<feature type="compositionally biased region" description="Polar residues" evidence="1">
    <location>
        <begin position="26"/>
        <end position="36"/>
    </location>
</feature>
<dbReference type="InterPro" id="IPR013103">
    <property type="entry name" value="RVT_2"/>
</dbReference>
<feature type="region of interest" description="Disordered" evidence="1">
    <location>
        <begin position="433"/>
        <end position="470"/>
    </location>
</feature>
<feature type="region of interest" description="Disordered" evidence="1">
    <location>
        <begin position="594"/>
        <end position="620"/>
    </location>
</feature>
<evidence type="ECO:0000313" key="4">
    <source>
        <dbReference type="EMBL" id="KAA0068014.1"/>
    </source>
</evidence>
<comment type="caution">
    <text evidence="4">The sequence shown here is derived from an EMBL/GenBank/DDBJ whole genome shotgun (WGS) entry which is preliminary data.</text>
</comment>
<dbReference type="Pfam" id="PF20167">
    <property type="entry name" value="Transposase_32"/>
    <property type="match status" value="1"/>
</dbReference>
<organism evidence="4 5">
    <name type="scientific">Cucumis melo var. makuwa</name>
    <name type="common">Oriental melon</name>
    <dbReference type="NCBI Taxonomy" id="1194695"/>
    <lineage>
        <taxon>Eukaryota</taxon>
        <taxon>Viridiplantae</taxon>
        <taxon>Streptophyta</taxon>
        <taxon>Embryophyta</taxon>
        <taxon>Tracheophyta</taxon>
        <taxon>Spermatophyta</taxon>
        <taxon>Magnoliopsida</taxon>
        <taxon>eudicotyledons</taxon>
        <taxon>Gunneridae</taxon>
        <taxon>Pentapetalae</taxon>
        <taxon>rosids</taxon>
        <taxon>fabids</taxon>
        <taxon>Cucurbitales</taxon>
        <taxon>Cucurbitaceae</taxon>
        <taxon>Benincaseae</taxon>
        <taxon>Cucumis</taxon>
    </lineage>
</organism>
<evidence type="ECO:0000259" key="3">
    <source>
        <dbReference type="Pfam" id="PF20167"/>
    </source>
</evidence>
<reference evidence="4 5" key="1">
    <citation type="submission" date="2019-08" db="EMBL/GenBank/DDBJ databases">
        <title>Draft genome sequences of two oriental melons (Cucumis melo L. var makuwa).</title>
        <authorList>
            <person name="Kwon S.-Y."/>
        </authorList>
    </citation>
    <scope>NUCLEOTIDE SEQUENCE [LARGE SCALE GENOMIC DNA]</scope>
    <source>
        <strain evidence="5">cv. SW 3</strain>
        <tissue evidence="4">Leaf</tissue>
    </source>
</reference>
<feature type="domain" description="Reverse transcriptase Ty1/copia-type" evidence="2">
    <location>
        <begin position="105"/>
        <end position="171"/>
    </location>
</feature>
<feature type="domain" description="Reverse transcriptase Ty1/copia-type" evidence="2">
    <location>
        <begin position="173"/>
        <end position="257"/>
    </location>
</feature>
<gene>
    <name evidence="4" type="ORF">E6C27_scaffold138G002070</name>
</gene>
<dbReference type="AlphaFoldDB" id="A0A5A7VKR7"/>
<feature type="region of interest" description="Disordered" evidence="1">
    <location>
        <begin position="12"/>
        <end position="48"/>
    </location>
</feature>
<protein>
    <submittedName>
        <fullName evidence="4">Gag-pol polyprotein</fullName>
    </submittedName>
</protein>
<sequence>METINVVVNNFESTAKRTNDEDDETSNMPVDSSTVPMENHPASSIIGDPSAGIVTRKKEKVDYSKMIADLCYTFAIEPSTFDIFLKDEYWINAIMQEELLQFRRNNVWTLVPKPKRAKIIGTKWILKNKTDEARCVTKNKAHLVAQGYAQVEGVDFDETFAPVVRLEAIGLTNDELIVAQIYVDDIIFGGFPQDLVDNFIDIMKSEFEMSMVGELSCFLGLQIKQKSESIFISQEKYVKNIVKKFGLEQSRHKRTPATTQVKITKDTNGARADHKLYRSIIESLLHLTASRPDIAYAVGICVRYQTDPQMSHLEAVKRILKYVHGTSDFGILYSYDTTSILVGYCDADWAGSTDDRKTTSGGCFFLGNNLISWFSKKQNCVSLSTTEAEYIAAGSACTQLGSYMVKSFEDEPEAQISSSFVQKVKMRGCRFKSTPPRRPYQLPSKESQAKVSSRLPKSVPETVDYPNPASSVTHAPNVLETFLSDMDSDNLDDVPLTRLLKKTVVFRLLLKCLLILQCLFILRKAQSLPSEPNVAHASIPGDVSAAPEVRTNVRNDEDELDPHNPNIHFEEVPAAADNNPTVPPASPEILVASQPAKRKSQQNRRNITTKTGRKKIPPNIPSVPIDGISIHHEENVQRWKFLIREFIVNLPDEFNDPSSLDYQTVHMKCFKFVISPAVINSFLGNVGSLDCSPSSPLTEVLASILSGGTLSSWPVNGIPAVALSVKYAILYKIGIANWFPSSYASSVSAALGTFLYRICNDDKYAPSLNAAVVTTSNAPGPNPKTLSLSYRLFQGSHVPDINHDVHPSPGLRIFDRSDWDEFADGFFVDREATTQALKGRVIPRPLLNLSSAEIGRYINKAFEKPLFPPFNAYGGPRKFTIVAQGTIYIVSLLLNGATPMILDNELRSPDPLRRFDRRKRKLGHIVHNLETNPFRVYSSEEEQRKQSNYLWTRLKRQGFHLQPFPFKYRHKKGFRSCSKRVMPFPAKCFNLPGNRIEDSRTPPLEGALLAIVAVEEAVDATVEVEVEVLVPVEDAVRVAFQANISLEAGEEESDFVRAPFQLCRYGRFHLAPLERTGVHIADLKRKKVALESWREKEREGESVHSLFLSPSSSRATDWVEPYTKIVGPEVAQQLPMEPLPIIRPAWPEELKQKALELLHPPFIPVDEESDVGLAINLLLEKKIGDRPVGFLFRAIQAIENGKSRFAPSLQILDTLWQRECALLSWQDRLLRSYPKRGLALYGLISFFNCPISTAIAESLFAASIAICATTQFL</sequence>
<dbReference type="Proteomes" id="UP000321393">
    <property type="component" value="Unassembled WGS sequence"/>
</dbReference>
<evidence type="ECO:0000259" key="2">
    <source>
        <dbReference type="Pfam" id="PF07727"/>
    </source>
</evidence>
<dbReference type="EMBL" id="SSTE01000165">
    <property type="protein sequence ID" value="KAA0068014.1"/>
    <property type="molecule type" value="Genomic_DNA"/>
</dbReference>
<dbReference type="PANTHER" id="PTHR11439:SF486">
    <property type="entry name" value="RLK (RECEPTOR-LIKE KINASE) PROTEIN, PUTATIVE-RELATED"/>
    <property type="match status" value="1"/>
</dbReference>
<dbReference type="Pfam" id="PF07727">
    <property type="entry name" value="RVT_2"/>
    <property type="match status" value="2"/>
</dbReference>
<accession>A0A5A7VKR7</accession>